<evidence type="ECO:0000313" key="2">
    <source>
        <dbReference type="Proteomes" id="UP001177003"/>
    </source>
</evidence>
<sequence length="116" mass="13351">MKKKLTSRSVRHPISLFSHRIWKDKVLGEDPFGKKRIRSSVEICSNTGFRSGNEEGEAYEYYPNRSLFRPLITAPSQLSNRKLINVNDCIGIILINTRNAEHIEAFINTEDESQDL</sequence>
<name>A0AA35ZX72_LACSI</name>
<protein>
    <submittedName>
        <fullName evidence="1">Uncharacterized protein</fullName>
    </submittedName>
</protein>
<gene>
    <name evidence="1" type="ORF">LSALG_LOCUS39186</name>
</gene>
<dbReference type="Proteomes" id="UP001177003">
    <property type="component" value="Chromosome 9"/>
</dbReference>
<dbReference type="AlphaFoldDB" id="A0AA35ZX72"/>
<proteinExistence type="predicted"/>
<organism evidence="1 2">
    <name type="scientific">Lactuca saligna</name>
    <name type="common">Willowleaf lettuce</name>
    <dbReference type="NCBI Taxonomy" id="75948"/>
    <lineage>
        <taxon>Eukaryota</taxon>
        <taxon>Viridiplantae</taxon>
        <taxon>Streptophyta</taxon>
        <taxon>Embryophyta</taxon>
        <taxon>Tracheophyta</taxon>
        <taxon>Spermatophyta</taxon>
        <taxon>Magnoliopsida</taxon>
        <taxon>eudicotyledons</taxon>
        <taxon>Gunneridae</taxon>
        <taxon>Pentapetalae</taxon>
        <taxon>asterids</taxon>
        <taxon>campanulids</taxon>
        <taxon>Asterales</taxon>
        <taxon>Asteraceae</taxon>
        <taxon>Cichorioideae</taxon>
        <taxon>Cichorieae</taxon>
        <taxon>Lactucinae</taxon>
        <taxon>Lactuca</taxon>
    </lineage>
</organism>
<accession>A0AA35ZX72</accession>
<evidence type="ECO:0000313" key="1">
    <source>
        <dbReference type="EMBL" id="CAI9300563.1"/>
    </source>
</evidence>
<keyword evidence="2" id="KW-1185">Reference proteome</keyword>
<reference evidence="1" key="1">
    <citation type="submission" date="2023-04" db="EMBL/GenBank/DDBJ databases">
        <authorList>
            <person name="Vijverberg K."/>
            <person name="Xiong W."/>
            <person name="Schranz E."/>
        </authorList>
    </citation>
    <scope>NUCLEOTIDE SEQUENCE</scope>
</reference>
<dbReference type="EMBL" id="OX465085">
    <property type="protein sequence ID" value="CAI9300563.1"/>
    <property type="molecule type" value="Genomic_DNA"/>
</dbReference>